<feature type="transmembrane region" description="Helical" evidence="3">
    <location>
        <begin position="1399"/>
        <end position="1418"/>
    </location>
</feature>
<protein>
    <submittedName>
        <fullName evidence="4">Uncharacterized protein</fullName>
    </submittedName>
</protein>
<evidence type="ECO:0000256" key="1">
    <source>
        <dbReference type="SAM" id="Coils"/>
    </source>
</evidence>
<reference evidence="4 5" key="1">
    <citation type="journal article" date="2023" name="Commun. Biol.">
        <title>Genome analysis of Parmales, the sister group of diatoms, reveals the evolutionary specialization of diatoms from phago-mixotrophs to photoautotrophs.</title>
        <authorList>
            <person name="Ban H."/>
            <person name="Sato S."/>
            <person name="Yoshikawa S."/>
            <person name="Yamada K."/>
            <person name="Nakamura Y."/>
            <person name="Ichinomiya M."/>
            <person name="Sato N."/>
            <person name="Blanc-Mathieu R."/>
            <person name="Endo H."/>
            <person name="Kuwata A."/>
            <person name="Ogata H."/>
        </authorList>
    </citation>
    <scope>NUCLEOTIDE SEQUENCE [LARGE SCALE GENOMIC DNA]</scope>
</reference>
<proteinExistence type="predicted"/>
<comment type="caution">
    <text evidence="4">The sequence shown here is derived from an EMBL/GenBank/DDBJ whole genome shotgun (WGS) entry which is preliminary data.</text>
</comment>
<accession>A0ABQ6MR24</accession>
<evidence type="ECO:0000256" key="3">
    <source>
        <dbReference type="SAM" id="Phobius"/>
    </source>
</evidence>
<dbReference type="EMBL" id="BRYB01001652">
    <property type="protein sequence ID" value="GMI30408.1"/>
    <property type="molecule type" value="Genomic_DNA"/>
</dbReference>
<feature type="coiled-coil region" evidence="1">
    <location>
        <begin position="1292"/>
        <end position="1330"/>
    </location>
</feature>
<evidence type="ECO:0000256" key="2">
    <source>
        <dbReference type="SAM" id="MobiDB-lite"/>
    </source>
</evidence>
<feature type="region of interest" description="Disordered" evidence="2">
    <location>
        <begin position="1"/>
        <end position="24"/>
    </location>
</feature>
<feature type="compositionally biased region" description="Basic and acidic residues" evidence="2">
    <location>
        <begin position="559"/>
        <end position="574"/>
    </location>
</feature>
<feature type="region of interest" description="Disordered" evidence="2">
    <location>
        <begin position="485"/>
        <end position="523"/>
    </location>
</feature>
<keyword evidence="3" id="KW-1133">Transmembrane helix</keyword>
<feature type="coiled-coil region" evidence="1">
    <location>
        <begin position="1156"/>
        <end position="1190"/>
    </location>
</feature>
<gene>
    <name evidence="4" type="ORF">TeGR_g11157</name>
</gene>
<organism evidence="4 5">
    <name type="scientific">Tetraparma gracilis</name>
    <dbReference type="NCBI Taxonomy" id="2962635"/>
    <lineage>
        <taxon>Eukaryota</taxon>
        <taxon>Sar</taxon>
        <taxon>Stramenopiles</taxon>
        <taxon>Ochrophyta</taxon>
        <taxon>Bolidophyceae</taxon>
        <taxon>Parmales</taxon>
        <taxon>Triparmaceae</taxon>
        <taxon>Tetraparma</taxon>
    </lineage>
</organism>
<keyword evidence="3" id="KW-0472">Membrane</keyword>
<evidence type="ECO:0000313" key="5">
    <source>
        <dbReference type="Proteomes" id="UP001165060"/>
    </source>
</evidence>
<keyword evidence="1" id="KW-0175">Coiled coil</keyword>
<dbReference type="Proteomes" id="UP001165060">
    <property type="component" value="Unassembled WGS sequence"/>
</dbReference>
<keyword evidence="3" id="KW-0812">Transmembrane</keyword>
<name>A0ABQ6MR24_9STRA</name>
<evidence type="ECO:0000313" key="4">
    <source>
        <dbReference type="EMBL" id="GMI30408.1"/>
    </source>
</evidence>
<keyword evidence="5" id="KW-1185">Reference proteome</keyword>
<sequence>MGDEEAPTDPPAEAPAADAASDKPKGSFGKLMAAKFKYISAYSSVQTLLLYMFSVRGINNRPGYDEVVDQKDEKGDPKMGEDGKTVMTISSKVNIFSDVRHPRWGYPTHDTYGDELFGINKDKVTSTWEAHVRKRERECMKGEPDVKFPWHHTIQIYHGAWILDIYGWLKSFVIAYGGKGTRFMRDERKLKQFWGFVQKFAKALQFVGVFMLLGMQWEIMGWETDADDVDYAAKADGTMGKYKDGIQTSKVDGKWLGCRLKEVVDLNYNKNPIVKDCTECTDCTGDDAADDCGNDDAADCCDGDFTDPGEMGVFFGTGVNITQQCEVLILDWILVYYGLKYIFRKACESKNYVHRMTHCVWFDLQMVIWGYAEVPPVPNVNGHWKRKLKLQQYDQDAYSMLWEHIRKGKNKARRINRVDKSEDGQPARNAGYDNDYEYKFIGMNGTLYSDEEAVLADTSLPELRKKLDEEAEAFIKEHKVDFFGNKKPKSSEAAAEEAAGNEVDSGAAEAEEKPEGEEEKGGPFDKYLAMIGDPIGKAKLAGLLGMKARLEAEKEIRDARREARAEKAKGDAESGGKAPETGGVVQADEAKHPADDEENWPRYPMKPVFWLINHAPEQDEDGLLPKVVKKQYVCVDLPYMYDYREWMINTFPERAQWRAKGAMMGLRKGKLQYTPYDDNARKAGGKPIYPKEGQWALKPTIQIKKNKKGKWVAEHIPWINKDLTWEHKGGYTKKEEEEYKEKEKCFWIIKESGDVRFKDTKDWRKADIDDPMRIPVFAVSLPKLVVPGFAKFYKNFMLSVGIFFYSPIQFLQKYSAFVDREFGFNKFVKYITIIFSSWAFFWLLLSAISVKVGGFGIVLSAPKINFSLESLDLKSIANIPAIFTEGFAMAATPNMNFAVSGSFLNSIIQYLQQFLDFVTGFGDAQIVPDDAFDQIADAASAAAEQAAAAAEAAAEQAAAAAEAAAVGAMAAAESGALNAAAQAASLAAAGGNFVGAADALMAAPCDTPDDMEAPEGAPADWSEKYSMLMQKSAEMVTTELPNLQEFCNKMDQFIAADKAYRAGYSETKATIGDKTWDDGVPGTQARCYFIGVWQGANAMFGEEMFPIEGKMADTLKKIATDGAMDTFVAELKDAGVGLEELDTDEAKEDPVKAAAKAAKAKVMAEVENKIQELKDEIRNAIEEKKKEVINKFKDYVKGMAEQWVEENIKPKVVEVIDECLPDESAWIPVEKLQTFAMERIMGFFQALIDQIVNGKFDPAGALRDATANPLAGMSPKEMLAAGFEASKECGAFDEMHEAVEDVKEAVEEVKEQVQEAVDQVKEVAKDAIEASGVDEIVTEEGGKSLSDKVGEAGADVAKEAAAAAKKKAAGIFNIKNFIPKWELMGEEQLKRESKKAKMLLAHTFVWGTTLSFLFTLIMSPGFPFGTYKESDYAQA</sequence>
<feature type="region of interest" description="Disordered" evidence="2">
    <location>
        <begin position="559"/>
        <end position="599"/>
    </location>
</feature>